<evidence type="ECO:0000313" key="3">
    <source>
        <dbReference type="Proteomes" id="UP000324585"/>
    </source>
</evidence>
<sequence length="162" mass="17297">MSRMVKPMKRKMQASRSSSSVLSVKMSSGERTGADAAVGAQEAAQRPHEPHENPQQEATAQAARSSSVLLGDLGELVAASMNVSMDQGPAEGEHGSDRAIDRDPGGSRELIRNTSSGRVSFRNTVSVKLVSDDGSQLEEYELPLANSRSTTASRSDYLDSLF</sequence>
<feature type="compositionally biased region" description="Low complexity" evidence="1">
    <location>
        <begin position="34"/>
        <end position="44"/>
    </location>
</feature>
<comment type="caution">
    <text evidence="2">The sequence shown here is derived from an EMBL/GenBank/DDBJ whole genome shotgun (WGS) entry which is preliminary data.</text>
</comment>
<organism evidence="2 3">
    <name type="scientific">Porphyridium purpureum</name>
    <name type="common">Red alga</name>
    <name type="synonym">Porphyridium cruentum</name>
    <dbReference type="NCBI Taxonomy" id="35688"/>
    <lineage>
        <taxon>Eukaryota</taxon>
        <taxon>Rhodophyta</taxon>
        <taxon>Bangiophyceae</taxon>
        <taxon>Porphyridiales</taxon>
        <taxon>Porphyridiaceae</taxon>
        <taxon>Porphyridium</taxon>
    </lineage>
</organism>
<dbReference type="EMBL" id="VRMN01000001">
    <property type="protein sequence ID" value="KAA8499744.1"/>
    <property type="molecule type" value="Genomic_DNA"/>
</dbReference>
<reference evidence="3" key="1">
    <citation type="journal article" date="2019" name="Nat. Commun.">
        <title>Expansion of phycobilisome linker gene families in mesophilic red algae.</title>
        <authorList>
            <person name="Lee J."/>
            <person name="Kim D."/>
            <person name="Bhattacharya D."/>
            <person name="Yoon H.S."/>
        </authorList>
    </citation>
    <scope>NUCLEOTIDE SEQUENCE [LARGE SCALE GENOMIC DNA]</scope>
    <source>
        <strain evidence="3">CCMP 1328</strain>
    </source>
</reference>
<feature type="region of interest" description="Disordered" evidence="1">
    <location>
        <begin position="80"/>
        <end position="117"/>
    </location>
</feature>
<keyword evidence="3" id="KW-1185">Reference proteome</keyword>
<name>A0A5J4Z9R5_PORPP</name>
<accession>A0A5J4Z9R5</accession>
<evidence type="ECO:0000256" key="1">
    <source>
        <dbReference type="SAM" id="MobiDB-lite"/>
    </source>
</evidence>
<protein>
    <submittedName>
        <fullName evidence="2">Uncharacterized protein</fullName>
    </submittedName>
</protein>
<feature type="compositionally biased region" description="Basic and acidic residues" evidence="1">
    <location>
        <begin position="91"/>
        <end position="111"/>
    </location>
</feature>
<gene>
    <name evidence="2" type="ORF">FVE85_7329</name>
</gene>
<evidence type="ECO:0000313" key="2">
    <source>
        <dbReference type="EMBL" id="KAA8499744.1"/>
    </source>
</evidence>
<feature type="compositionally biased region" description="Low complexity" evidence="1">
    <location>
        <begin position="15"/>
        <end position="27"/>
    </location>
</feature>
<dbReference type="AlphaFoldDB" id="A0A5J4Z9R5"/>
<feature type="compositionally biased region" description="Basic and acidic residues" evidence="1">
    <location>
        <begin position="45"/>
        <end position="54"/>
    </location>
</feature>
<proteinExistence type="predicted"/>
<feature type="region of interest" description="Disordered" evidence="1">
    <location>
        <begin position="1"/>
        <end position="66"/>
    </location>
</feature>
<feature type="compositionally biased region" description="Basic residues" evidence="1">
    <location>
        <begin position="1"/>
        <end position="13"/>
    </location>
</feature>
<dbReference type="Proteomes" id="UP000324585">
    <property type="component" value="Unassembled WGS sequence"/>
</dbReference>
<feature type="compositionally biased region" description="Polar residues" evidence="1">
    <location>
        <begin position="55"/>
        <end position="66"/>
    </location>
</feature>